<dbReference type="Proteomes" id="UP000026960">
    <property type="component" value="Chromosome 7"/>
</dbReference>
<keyword evidence="2" id="KW-0472">Membrane</keyword>
<protein>
    <submittedName>
        <fullName evidence="3">Uncharacterized protein</fullName>
    </submittedName>
</protein>
<keyword evidence="2" id="KW-0812">Transmembrane</keyword>
<reference evidence="3" key="1">
    <citation type="journal article" date="2009" name="Rice">
        <title>De Novo Next Generation Sequencing of Plant Genomes.</title>
        <authorList>
            <person name="Rounsley S."/>
            <person name="Marri P.R."/>
            <person name="Yu Y."/>
            <person name="He R."/>
            <person name="Sisneros N."/>
            <person name="Goicoechea J.L."/>
            <person name="Lee S.J."/>
            <person name="Angelova A."/>
            <person name="Kudrna D."/>
            <person name="Luo M."/>
            <person name="Affourtit J."/>
            <person name="Desany B."/>
            <person name="Knight J."/>
            <person name="Niazi F."/>
            <person name="Egholm M."/>
            <person name="Wing R.A."/>
        </authorList>
    </citation>
    <scope>NUCLEOTIDE SEQUENCE [LARGE SCALE GENOMIC DNA]</scope>
    <source>
        <strain evidence="3">cv. IRGC 105608</strain>
    </source>
</reference>
<dbReference type="EnsemblPlants" id="OBART07G03360.1">
    <property type="protein sequence ID" value="OBART07G03360.1"/>
    <property type="gene ID" value="OBART07G03360"/>
</dbReference>
<evidence type="ECO:0000313" key="3">
    <source>
        <dbReference type="EnsemblPlants" id="OBART07G03360.1"/>
    </source>
</evidence>
<reference evidence="3" key="2">
    <citation type="submission" date="2015-03" db="UniProtKB">
        <authorList>
            <consortium name="EnsemblPlants"/>
        </authorList>
    </citation>
    <scope>IDENTIFICATION</scope>
</reference>
<dbReference type="PaxDb" id="65489-OBART07G03360.1"/>
<evidence type="ECO:0000256" key="1">
    <source>
        <dbReference type="SAM" id="MobiDB-lite"/>
    </source>
</evidence>
<accession>A0A0D3GMD1</accession>
<keyword evidence="4" id="KW-1185">Reference proteome</keyword>
<dbReference type="HOGENOM" id="CLU_112633_0_0_1"/>
<feature type="compositionally biased region" description="Polar residues" evidence="1">
    <location>
        <begin position="29"/>
        <end position="45"/>
    </location>
</feature>
<name>A0A0D3GMD1_9ORYZ</name>
<organism evidence="3">
    <name type="scientific">Oryza barthii</name>
    <dbReference type="NCBI Taxonomy" id="65489"/>
    <lineage>
        <taxon>Eukaryota</taxon>
        <taxon>Viridiplantae</taxon>
        <taxon>Streptophyta</taxon>
        <taxon>Embryophyta</taxon>
        <taxon>Tracheophyta</taxon>
        <taxon>Spermatophyta</taxon>
        <taxon>Magnoliopsida</taxon>
        <taxon>Liliopsida</taxon>
        <taxon>Poales</taxon>
        <taxon>Poaceae</taxon>
        <taxon>BOP clade</taxon>
        <taxon>Oryzoideae</taxon>
        <taxon>Oryzeae</taxon>
        <taxon>Oryzinae</taxon>
        <taxon>Oryza</taxon>
    </lineage>
</organism>
<dbReference type="Gramene" id="OBART07G03360.1">
    <property type="protein sequence ID" value="OBART07G03360.1"/>
    <property type="gene ID" value="OBART07G03360"/>
</dbReference>
<proteinExistence type="predicted"/>
<feature type="compositionally biased region" description="Low complexity" evidence="1">
    <location>
        <begin position="16"/>
        <end position="28"/>
    </location>
</feature>
<feature type="region of interest" description="Disordered" evidence="1">
    <location>
        <begin position="16"/>
        <end position="46"/>
    </location>
</feature>
<evidence type="ECO:0000313" key="4">
    <source>
        <dbReference type="Proteomes" id="UP000026960"/>
    </source>
</evidence>
<feature type="transmembrane region" description="Helical" evidence="2">
    <location>
        <begin position="81"/>
        <end position="101"/>
    </location>
</feature>
<sequence>MAMRYVAGKMRAPAPAPAALRRPRSLSANASQGGRSNATTENVARNTDGDLGWLEEEIAKLEKLRLEIEETTRYNRLHKRCLIGSVFAGFGLGGLACAWYTHSYRKALKEHLDNRIVWMPPYSTSSPK</sequence>
<dbReference type="AlphaFoldDB" id="A0A0D3GMD1"/>
<evidence type="ECO:0000256" key="2">
    <source>
        <dbReference type="SAM" id="Phobius"/>
    </source>
</evidence>
<keyword evidence="2" id="KW-1133">Transmembrane helix</keyword>